<name>A0ABP9QPF4_9PSEU</name>
<organism evidence="5 6">
    <name type="scientific">Amycolatopsis dongchuanensis</name>
    <dbReference type="NCBI Taxonomy" id="1070866"/>
    <lineage>
        <taxon>Bacteria</taxon>
        <taxon>Bacillati</taxon>
        <taxon>Actinomycetota</taxon>
        <taxon>Actinomycetes</taxon>
        <taxon>Pseudonocardiales</taxon>
        <taxon>Pseudonocardiaceae</taxon>
        <taxon>Amycolatopsis</taxon>
    </lineage>
</organism>
<dbReference type="RefSeq" id="WP_143249911.1">
    <property type="nucleotide sequence ID" value="NZ_BAABIB010000075.1"/>
</dbReference>
<sequence length="318" mass="34137">MKDELGATGRAMLLAACEASSAKEFAEEVPGLVRHWIPHDSYLISGQDPVTGAICFWLADQAYLAELIGRVCRIDTPLYWYGTGSAEPAGPRVCERPHRLITRLADRRHTLGALTLVRTGACPFSGDEVARAAALSGPVAQALRRFIAGTSLPPPPPTAPGVVTVGTDHTLLGITPTARDTLRVLWPDNSAVDDRRLVSVLWNSVHLTRQAGRHTVSRLPTPDGWLAVHAEPLEPDGSAAVGVTIEPARGELLLPVLAAWYGASPAELGVVRQVTAGLPAKQIARRLNLSLHTVHDHLRSIYRKTGVTGCHELHARLG</sequence>
<dbReference type="SUPFAM" id="SSF46894">
    <property type="entry name" value="C-terminal effector domain of the bipartite response regulators"/>
    <property type="match status" value="1"/>
</dbReference>
<dbReference type="InterPro" id="IPR036388">
    <property type="entry name" value="WH-like_DNA-bd_sf"/>
</dbReference>
<dbReference type="PANTHER" id="PTHR44688">
    <property type="entry name" value="DNA-BINDING TRANSCRIPTIONAL ACTIVATOR DEVR_DOSR"/>
    <property type="match status" value="1"/>
</dbReference>
<dbReference type="PROSITE" id="PS00622">
    <property type="entry name" value="HTH_LUXR_1"/>
    <property type="match status" value="1"/>
</dbReference>
<evidence type="ECO:0000256" key="3">
    <source>
        <dbReference type="ARBA" id="ARBA00023163"/>
    </source>
</evidence>
<dbReference type="PANTHER" id="PTHR44688:SF16">
    <property type="entry name" value="DNA-BINDING TRANSCRIPTIONAL ACTIVATOR DEVR_DOSR"/>
    <property type="match status" value="1"/>
</dbReference>
<keyword evidence="3" id="KW-0804">Transcription</keyword>
<reference evidence="6" key="1">
    <citation type="journal article" date="2019" name="Int. J. Syst. Evol. Microbiol.">
        <title>The Global Catalogue of Microorganisms (GCM) 10K type strain sequencing project: providing services to taxonomists for standard genome sequencing and annotation.</title>
        <authorList>
            <consortium name="The Broad Institute Genomics Platform"/>
            <consortium name="The Broad Institute Genome Sequencing Center for Infectious Disease"/>
            <person name="Wu L."/>
            <person name="Ma J."/>
        </authorList>
    </citation>
    <scope>NUCLEOTIDE SEQUENCE [LARGE SCALE GENOMIC DNA]</scope>
    <source>
        <strain evidence="6">JCM 18054</strain>
    </source>
</reference>
<evidence type="ECO:0000256" key="1">
    <source>
        <dbReference type="ARBA" id="ARBA00023015"/>
    </source>
</evidence>
<gene>
    <name evidence="5" type="ORF">GCM10023214_36060</name>
</gene>
<dbReference type="InterPro" id="IPR016032">
    <property type="entry name" value="Sig_transdc_resp-reg_C-effctor"/>
</dbReference>
<keyword evidence="2" id="KW-0238">DNA-binding</keyword>
<dbReference type="SMART" id="SM00421">
    <property type="entry name" value="HTH_LUXR"/>
    <property type="match status" value="1"/>
</dbReference>
<proteinExistence type="predicted"/>
<keyword evidence="1" id="KW-0805">Transcription regulation</keyword>
<protein>
    <recommendedName>
        <fullName evidence="4">HTH luxR-type domain-containing protein</fullName>
    </recommendedName>
</protein>
<dbReference type="CDD" id="cd06170">
    <property type="entry name" value="LuxR_C_like"/>
    <property type="match status" value="1"/>
</dbReference>
<dbReference type="Proteomes" id="UP001500192">
    <property type="component" value="Unassembled WGS sequence"/>
</dbReference>
<dbReference type="Pfam" id="PF00196">
    <property type="entry name" value="GerE"/>
    <property type="match status" value="1"/>
</dbReference>
<dbReference type="InterPro" id="IPR000792">
    <property type="entry name" value="Tscrpt_reg_LuxR_C"/>
</dbReference>
<evidence type="ECO:0000313" key="6">
    <source>
        <dbReference type="Proteomes" id="UP001500192"/>
    </source>
</evidence>
<dbReference type="Gene3D" id="1.10.10.10">
    <property type="entry name" value="Winged helix-like DNA-binding domain superfamily/Winged helix DNA-binding domain"/>
    <property type="match status" value="1"/>
</dbReference>
<dbReference type="EMBL" id="BAABIB010000075">
    <property type="protein sequence ID" value="GAA5165315.1"/>
    <property type="molecule type" value="Genomic_DNA"/>
</dbReference>
<evidence type="ECO:0000256" key="2">
    <source>
        <dbReference type="ARBA" id="ARBA00023125"/>
    </source>
</evidence>
<evidence type="ECO:0000313" key="5">
    <source>
        <dbReference type="EMBL" id="GAA5165315.1"/>
    </source>
</evidence>
<evidence type="ECO:0000259" key="4">
    <source>
        <dbReference type="PROSITE" id="PS00622"/>
    </source>
</evidence>
<comment type="caution">
    <text evidence="5">The sequence shown here is derived from an EMBL/GenBank/DDBJ whole genome shotgun (WGS) entry which is preliminary data.</text>
</comment>
<accession>A0ABP9QPF4</accession>
<keyword evidence="6" id="KW-1185">Reference proteome</keyword>
<feature type="domain" description="HTH luxR-type" evidence="4">
    <location>
        <begin position="277"/>
        <end position="304"/>
    </location>
</feature>
<dbReference type="PRINTS" id="PR00038">
    <property type="entry name" value="HTHLUXR"/>
</dbReference>